<dbReference type="RefSeq" id="WP_109793215.1">
    <property type="nucleotide sequence ID" value="NZ_PHIG01000031.1"/>
</dbReference>
<keyword evidence="9" id="KW-0804">Transcription</keyword>
<evidence type="ECO:0000313" key="12">
    <source>
        <dbReference type="Proteomes" id="UP000229498"/>
    </source>
</evidence>
<evidence type="ECO:0000256" key="3">
    <source>
        <dbReference type="ARBA" id="ARBA00022679"/>
    </source>
</evidence>
<evidence type="ECO:0000256" key="6">
    <source>
        <dbReference type="ARBA" id="ARBA00022723"/>
    </source>
</evidence>
<evidence type="ECO:0000256" key="5">
    <source>
        <dbReference type="ARBA" id="ARBA00022705"/>
    </source>
</evidence>
<evidence type="ECO:0000259" key="10">
    <source>
        <dbReference type="SMART" id="SM00400"/>
    </source>
</evidence>
<keyword evidence="4" id="KW-0548">Nucleotidyltransferase</keyword>
<evidence type="ECO:0000256" key="9">
    <source>
        <dbReference type="ARBA" id="ARBA00023163"/>
    </source>
</evidence>
<dbReference type="SUPFAM" id="SSF57783">
    <property type="entry name" value="Zinc beta-ribbon"/>
    <property type="match status" value="1"/>
</dbReference>
<gene>
    <name evidence="11" type="ORF">CVT23_09230</name>
</gene>
<keyword evidence="7" id="KW-0863">Zinc-finger</keyword>
<comment type="caution">
    <text evidence="11">The sequence shown here is derived from an EMBL/GenBank/DDBJ whole genome shotgun (WGS) entry which is preliminary data.</text>
</comment>
<evidence type="ECO:0000256" key="7">
    <source>
        <dbReference type="ARBA" id="ARBA00022771"/>
    </source>
</evidence>
<dbReference type="InterPro" id="IPR036977">
    <property type="entry name" value="DNA_primase_Znf_CHC2"/>
</dbReference>
<dbReference type="InterPro" id="IPR002694">
    <property type="entry name" value="Znf_CHC2"/>
</dbReference>
<protein>
    <recommendedName>
        <fullName evidence="10">Zinc finger CHC2-type domain-containing protein</fullName>
    </recommendedName>
</protein>
<dbReference type="Proteomes" id="UP000229498">
    <property type="component" value="Unassembled WGS sequence"/>
</dbReference>
<dbReference type="GO" id="GO:0003899">
    <property type="term" value="F:DNA-directed RNA polymerase activity"/>
    <property type="evidence" value="ECO:0007669"/>
    <property type="project" value="InterPro"/>
</dbReference>
<name>A0A2M9G2L8_9PROT</name>
<dbReference type="AlphaFoldDB" id="A0A2M9G2L8"/>
<evidence type="ECO:0000256" key="8">
    <source>
        <dbReference type="ARBA" id="ARBA00022833"/>
    </source>
</evidence>
<sequence>MAVSPERQALAEEVRRRVALVELVGRDVPLKRRGGDHWACCPFHSERSPSFKVSEARGDWHCFGCGAHGDCFGWIMARRGVGFAEALDELADLVGLAVPASGAARDPLPPVAERKSRAAMEADDRAAIERARAIWASGRPIAGTRAESYLRARGITIPLPPTLRYHPALRYTYELDPGSASGAGERAPRKYAVHGVYPAMLAAMQNAQGIVVGVHRTYLAPDGDPRKADDLPPDPLRPEKRLGAKKMAGRPWGGAIRLCPAAPRIGLGEGIETALSVMQAAGRPVWAAGSRGNFAAVDLPETVEAVDIYADGERAREDARKVMAKAARFHQDARRRMRVHWAPEGFDFNDVLMGRWP</sequence>
<dbReference type="EMBL" id="PHIG01000031">
    <property type="protein sequence ID" value="PJK29940.1"/>
    <property type="molecule type" value="Genomic_DNA"/>
</dbReference>
<keyword evidence="3" id="KW-0808">Transferase</keyword>
<evidence type="ECO:0000256" key="4">
    <source>
        <dbReference type="ARBA" id="ARBA00022695"/>
    </source>
</evidence>
<dbReference type="PANTHER" id="PTHR30313:SF2">
    <property type="entry name" value="DNA PRIMASE"/>
    <property type="match status" value="1"/>
</dbReference>
<evidence type="ECO:0000256" key="1">
    <source>
        <dbReference type="ARBA" id="ARBA00022478"/>
    </source>
</evidence>
<dbReference type="GO" id="GO:0000428">
    <property type="term" value="C:DNA-directed RNA polymerase complex"/>
    <property type="evidence" value="ECO:0007669"/>
    <property type="project" value="UniProtKB-KW"/>
</dbReference>
<dbReference type="InterPro" id="IPR050219">
    <property type="entry name" value="DnaG_primase"/>
</dbReference>
<keyword evidence="1" id="KW-0240">DNA-directed RNA polymerase</keyword>
<dbReference type="InterPro" id="IPR006171">
    <property type="entry name" value="TOPRIM_dom"/>
</dbReference>
<dbReference type="GO" id="GO:0005737">
    <property type="term" value="C:cytoplasm"/>
    <property type="evidence" value="ECO:0007669"/>
    <property type="project" value="TreeGrafter"/>
</dbReference>
<reference evidence="11 12" key="1">
    <citation type="submission" date="2017-11" db="EMBL/GenBank/DDBJ databases">
        <title>Draft genome sequence of Rhizobiales bacterium SY3-13.</title>
        <authorList>
            <person name="Sun C."/>
        </authorList>
    </citation>
    <scope>NUCLEOTIDE SEQUENCE [LARGE SCALE GENOMIC DNA]</scope>
    <source>
        <strain evidence="11 12">SY3-13</strain>
    </source>
</reference>
<dbReference type="OrthoDB" id="7465087at2"/>
<dbReference type="SMART" id="SM00400">
    <property type="entry name" value="ZnF_CHCC"/>
    <property type="match status" value="1"/>
</dbReference>
<dbReference type="GO" id="GO:0006269">
    <property type="term" value="P:DNA replication, synthesis of primer"/>
    <property type="evidence" value="ECO:0007669"/>
    <property type="project" value="UniProtKB-KW"/>
</dbReference>
<dbReference type="GO" id="GO:0003677">
    <property type="term" value="F:DNA binding"/>
    <property type="evidence" value="ECO:0007669"/>
    <property type="project" value="InterPro"/>
</dbReference>
<dbReference type="PANTHER" id="PTHR30313">
    <property type="entry name" value="DNA PRIMASE"/>
    <property type="match status" value="1"/>
</dbReference>
<dbReference type="Gene3D" id="3.90.580.10">
    <property type="entry name" value="Zinc finger, CHC2-type domain"/>
    <property type="match status" value="1"/>
</dbReference>
<dbReference type="GO" id="GO:0008270">
    <property type="term" value="F:zinc ion binding"/>
    <property type="evidence" value="ECO:0007669"/>
    <property type="project" value="UniProtKB-KW"/>
</dbReference>
<keyword evidence="5" id="KW-0235">DNA replication</keyword>
<dbReference type="Pfam" id="PF23639">
    <property type="entry name" value="DUF7146"/>
    <property type="match status" value="1"/>
</dbReference>
<keyword evidence="6" id="KW-0479">Metal-binding</keyword>
<feature type="domain" description="Zinc finger CHC2-type" evidence="10">
    <location>
        <begin position="37"/>
        <end position="91"/>
    </location>
</feature>
<dbReference type="Pfam" id="PF13362">
    <property type="entry name" value="Toprim_3"/>
    <property type="match status" value="1"/>
</dbReference>
<accession>A0A2M9G2L8</accession>
<keyword evidence="12" id="KW-1185">Reference proteome</keyword>
<organism evidence="11 12">
    <name type="scientific">Minwuia thermotolerans</name>
    <dbReference type="NCBI Taxonomy" id="2056226"/>
    <lineage>
        <taxon>Bacteria</taxon>
        <taxon>Pseudomonadati</taxon>
        <taxon>Pseudomonadota</taxon>
        <taxon>Alphaproteobacteria</taxon>
        <taxon>Minwuiales</taxon>
        <taxon>Minwuiaceae</taxon>
        <taxon>Minwuia</taxon>
    </lineage>
</organism>
<dbReference type="InterPro" id="IPR055570">
    <property type="entry name" value="DUF7146"/>
</dbReference>
<evidence type="ECO:0000313" key="11">
    <source>
        <dbReference type="EMBL" id="PJK29940.1"/>
    </source>
</evidence>
<dbReference type="GO" id="GO:1990077">
    <property type="term" value="C:primosome complex"/>
    <property type="evidence" value="ECO:0007669"/>
    <property type="project" value="UniProtKB-KW"/>
</dbReference>
<dbReference type="Pfam" id="PF01807">
    <property type="entry name" value="Zn_ribbon_DnaG"/>
    <property type="match status" value="1"/>
</dbReference>
<proteinExistence type="predicted"/>
<keyword evidence="8" id="KW-0862">Zinc</keyword>
<keyword evidence="2" id="KW-0639">Primosome</keyword>
<evidence type="ECO:0000256" key="2">
    <source>
        <dbReference type="ARBA" id="ARBA00022515"/>
    </source>
</evidence>